<dbReference type="PROSITE" id="PS51181">
    <property type="entry name" value="PPASE_TENSIN"/>
    <property type="match status" value="1"/>
</dbReference>
<dbReference type="GO" id="GO:0046856">
    <property type="term" value="P:phosphatidylinositol dephosphorylation"/>
    <property type="evidence" value="ECO:0007669"/>
    <property type="project" value="TreeGrafter"/>
</dbReference>
<dbReference type="EMBL" id="QNGE01000546">
    <property type="protein sequence ID" value="KAA3680056.1"/>
    <property type="molecule type" value="Genomic_DNA"/>
</dbReference>
<dbReference type="GO" id="GO:0005634">
    <property type="term" value="C:nucleus"/>
    <property type="evidence" value="ECO:0007669"/>
    <property type="project" value="TreeGrafter"/>
</dbReference>
<feature type="domain" description="Phosphatase tensin-type" evidence="6">
    <location>
        <begin position="14"/>
        <end position="327"/>
    </location>
</feature>
<dbReference type="PANTHER" id="PTHR12305">
    <property type="entry name" value="PHOSPHATASE WITH HOMOLOGY TO TENSIN"/>
    <property type="match status" value="1"/>
</dbReference>
<dbReference type="SUPFAM" id="SSF52799">
    <property type="entry name" value="(Phosphotyrosine protein) phosphatases II"/>
    <property type="match status" value="2"/>
</dbReference>
<evidence type="ECO:0000259" key="7">
    <source>
        <dbReference type="PROSITE" id="PS51182"/>
    </source>
</evidence>
<dbReference type="InterPro" id="IPR029021">
    <property type="entry name" value="Prot-tyrosine_phosphatase-like"/>
</dbReference>
<evidence type="ECO:0000259" key="6">
    <source>
        <dbReference type="PROSITE" id="PS51181"/>
    </source>
</evidence>
<dbReference type="GO" id="GO:0005829">
    <property type="term" value="C:cytosol"/>
    <property type="evidence" value="ECO:0007669"/>
    <property type="project" value="TreeGrafter"/>
</dbReference>
<dbReference type="GO" id="GO:0043491">
    <property type="term" value="P:phosphatidylinositol 3-kinase/protein kinase B signal transduction"/>
    <property type="evidence" value="ECO:0007669"/>
    <property type="project" value="TreeGrafter"/>
</dbReference>
<accession>A0A5J4NWR4</accession>
<proteinExistence type="predicted"/>
<dbReference type="GO" id="GO:0051896">
    <property type="term" value="P:regulation of phosphatidylinositol 3-kinase/protein kinase B signal transduction"/>
    <property type="evidence" value="ECO:0007669"/>
    <property type="project" value="TreeGrafter"/>
</dbReference>
<feature type="compositionally biased region" description="Polar residues" evidence="5">
    <location>
        <begin position="729"/>
        <end position="742"/>
    </location>
</feature>
<dbReference type="GO" id="GO:0048870">
    <property type="term" value="P:cell motility"/>
    <property type="evidence" value="ECO:0007669"/>
    <property type="project" value="TreeGrafter"/>
</dbReference>
<keyword evidence="3" id="KW-0963">Cytoplasm</keyword>
<gene>
    <name evidence="8" type="ORF">DEA37_0013451</name>
</gene>
<feature type="region of interest" description="Disordered" evidence="5">
    <location>
        <begin position="491"/>
        <end position="525"/>
    </location>
</feature>
<evidence type="ECO:0000313" key="9">
    <source>
        <dbReference type="Proteomes" id="UP000324629"/>
    </source>
</evidence>
<feature type="region of interest" description="Disordered" evidence="5">
    <location>
        <begin position="635"/>
        <end position="655"/>
    </location>
</feature>
<dbReference type="GO" id="GO:0016314">
    <property type="term" value="F:phosphatidylinositol-3,4,5-trisphosphate 3-phosphatase activity"/>
    <property type="evidence" value="ECO:0007669"/>
    <property type="project" value="TreeGrafter"/>
</dbReference>
<dbReference type="GO" id="GO:0004722">
    <property type="term" value="F:protein serine/threonine phosphatase activity"/>
    <property type="evidence" value="ECO:0007669"/>
    <property type="project" value="UniProtKB-EC"/>
</dbReference>
<dbReference type="InterPro" id="IPR051281">
    <property type="entry name" value="Dual-spec_lipid-protein_phosph"/>
</dbReference>
<reference evidence="8 9" key="1">
    <citation type="journal article" date="2019" name="Gigascience">
        <title>Whole-genome sequence of the oriental lung fluke Paragonimus westermani.</title>
        <authorList>
            <person name="Oey H."/>
            <person name="Zakrzewski M."/>
            <person name="Narain K."/>
            <person name="Devi K.R."/>
            <person name="Agatsuma T."/>
            <person name="Nawaratna S."/>
            <person name="Gobert G.N."/>
            <person name="Jones M.K."/>
            <person name="Ragan M.A."/>
            <person name="McManus D.P."/>
            <person name="Krause L."/>
        </authorList>
    </citation>
    <scope>NUCLEOTIDE SEQUENCE [LARGE SCALE GENOMIC DNA]</scope>
    <source>
        <strain evidence="8 9">IND2009</strain>
    </source>
</reference>
<comment type="subcellular location">
    <subcellularLocation>
        <location evidence="1">Cytoplasm</location>
    </subcellularLocation>
</comment>
<protein>
    <recommendedName>
        <fullName evidence="2">protein-serine/threonine phosphatase</fullName>
        <ecNumber evidence="2">3.1.3.16</ecNumber>
    </recommendedName>
</protein>
<organism evidence="8 9">
    <name type="scientific">Paragonimus westermani</name>
    <dbReference type="NCBI Taxonomy" id="34504"/>
    <lineage>
        <taxon>Eukaryota</taxon>
        <taxon>Metazoa</taxon>
        <taxon>Spiralia</taxon>
        <taxon>Lophotrochozoa</taxon>
        <taxon>Platyhelminthes</taxon>
        <taxon>Trematoda</taxon>
        <taxon>Digenea</taxon>
        <taxon>Plagiorchiida</taxon>
        <taxon>Troglotremata</taxon>
        <taxon>Troglotrematidae</taxon>
        <taxon>Paragonimus</taxon>
    </lineage>
</organism>
<dbReference type="InterPro" id="IPR014020">
    <property type="entry name" value="Tensin_C2-dom"/>
</dbReference>
<evidence type="ECO:0000256" key="4">
    <source>
        <dbReference type="ARBA" id="ARBA00022801"/>
    </source>
</evidence>
<dbReference type="InterPro" id="IPR029023">
    <property type="entry name" value="Tensin_phosphatase"/>
</dbReference>
<evidence type="ECO:0000313" key="8">
    <source>
        <dbReference type="EMBL" id="KAA3680056.1"/>
    </source>
</evidence>
<dbReference type="Pfam" id="PF10409">
    <property type="entry name" value="PTEN_C2"/>
    <property type="match status" value="1"/>
</dbReference>
<name>A0A5J4NWR4_9TREM</name>
<dbReference type="Gene3D" id="2.60.40.1110">
    <property type="match status" value="1"/>
</dbReference>
<dbReference type="PANTHER" id="PTHR12305:SF81">
    <property type="entry name" value="PHOSPHATIDYLINOSITOL 3,4,5-TRISPHOSPHATE 3-PHOSPHATASE AND DUAL-SPECIFICITY PROTEIN PHOSPHATASE PTEN"/>
    <property type="match status" value="1"/>
</dbReference>
<feature type="region of interest" description="Disordered" evidence="5">
    <location>
        <begin position="351"/>
        <end position="374"/>
    </location>
</feature>
<dbReference type="AlphaFoldDB" id="A0A5J4NWR4"/>
<keyword evidence="9" id="KW-1185">Reference proteome</keyword>
<feature type="compositionally biased region" description="Basic and acidic residues" evidence="5">
    <location>
        <begin position="757"/>
        <end position="768"/>
    </location>
</feature>
<evidence type="ECO:0000256" key="1">
    <source>
        <dbReference type="ARBA" id="ARBA00004496"/>
    </source>
</evidence>
<evidence type="ECO:0000256" key="3">
    <source>
        <dbReference type="ARBA" id="ARBA00022490"/>
    </source>
</evidence>
<feature type="domain" description="C2 tensin-type" evidence="7">
    <location>
        <begin position="332"/>
        <end position="613"/>
    </location>
</feature>
<dbReference type="GO" id="GO:0008285">
    <property type="term" value="P:negative regulation of cell population proliferation"/>
    <property type="evidence" value="ECO:0007669"/>
    <property type="project" value="TreeGrafter"/>
</dbReference>
<dbReference type="SMART" id="SM01326">
    <property type="entry name" value="PTEN_C2"/>
    <property type="match status" value="1"/>
</dbReference>
<dbReference type="GO" id="GO:0005886">
    <property type="term" value="C:plasma membrane"/>
    <property type="evidence" value="ECO:0007669"/>
    <property type="project" value="TreeGrafter"/>
</dbReference>
<evidence type="ECO:0000256" key="2">
    <source>
        <dbReference type="ARBA" id="ARBA00013081"/>
    </source>
</evidence>
<dbReference type="Gene3D" id="3.90.190.10">
    <property type="entry name" value="Protein tyrosine phosphatase superfamily"/>
    <property type="match status" value="2"/>
</dbReference>
<sequence>MPMSLKGLVSKHKRRFQEDGFDLDLSYISDRIIAMGFPAEKLEGVYRNHIDDVVRFLQTRHPNHYKLYHLCDERDFDVYRFAGPVAKYPFPDHNAPQFEQIISLCVDVQRFLERDRENIVAINCKAGKDILDTICEEIVFIDISMVRPQESAGTVAMQVAGNSPAIFVHRTFRLKNALATNQPQPDRKRVVPVVGRASLSNTNQFDRLLSIVSQVKTRITSSPEKVAIQVELRTRVTCPIHAVHPGINRMKALAGGFVNRPGVDREIKQLGRTGVMVCACLLHLRLVSNAVDALRFYAEKRTEDGKGVTIPSQRRYVHYYERFLASGLPYTRTPLYLKAVHIKGVNAPARPCRTKQAPISPDRSAPPVDSSDYSSKAVGFPPQALEKSFPVELPDSKARLYAQCLTTVGLPSDPLITLDTWSSLPIQDEQFCVIDENELLLTGDVCVKVCLRQHRLNKLKLCRLWFNTFFVELFASNDGIRRNGATESVVHQRASPCSGTSPHSVQNPSKTLSKPTQDQVPIHNSNMTARPTNLGLISDGLVLHANKQTHVVPENCPTKTQLLHQTNEQGYAFKMSRGVVILKLGRSDLDQVVKRSRKLLSPDFTITLIFHSTAIEKNVKTFMVNAKAPFTLTLPSPSDHEKTRPPITKATSPSKGGLASLAASLNLSLPLHSLYTRSMRIPGGRTKKPSFSVRPKLTSLSDLDEPTQFLVPTSIPIDPKIAPHLSEVGSANASRNSDTASSDRPLENELSSDEYSEGEHYTDTDSDTHVSGSNRSVGGAGCLPFLNPSRSLDIVKRPQLNDDHLSNRQSRSLGQFPEHPLLTFCHPPPEAACSTSRSVVNPYTSTPIKHYYIKHPGRNPLTSPTDMHQP</sequence>
<evidence type="ECO:0000256" key="5">
    <source>
        <dbReference type="SAM" id="MobiDB-lite"/>
    </source>
</evidence>
<dbReference type="GO" id="GO:0042995">
    <property type="term" value="C:cell projection"/>
    <property type="evidence" value="ECO:0007669"/>
    <property type="project" value="TreeGrafter"/>
</dbReference>
<dbReference type="GO" id="GO:0004725">
    <property type="term" value="F:protein tyrosine phosphatase activity"/>
    <property type="evidence" value="ECO:0007669"/>
    <property type="project" value="TreeGrafter"/>
</dbReference>
<feature type="region of interest" description="Disordered" evidence="5">
    <location>
        <begin position="728"/>
        <end position="775"/>
    </location>
</feature>
<dbReference type="Proteomes" id="UP000324629">
    <property type="component" value="Unassembled WGS sequence"/>
</dbReference>
<keyword evidence="4" id="KW-0378">Hydrolase</keyword>
<feature type="compositionally biased region" description="Polar residues" evidence="5">
    <location>
        <begin position="495"/>
        <end position="525"/>
    </location>
</feature>
<dbReference type="PROSITE" id="PS51182">
    <property type="entry name" value="C2_TENSIN"/>
    <property type="match status" value="1"/>
</dbReference>
<comment type="caution">
    <text evidence="8">The sequence shown here is derived from an EMBL/GenBank/DDBJ whole genome shotgun (WGS) entry which is preliminary data.</text>
</comment>
<dbReference type="EC" id="3.1.3.16" evidence="2"/>